<dbReference type="EMBL" id="JAFIRA010000012">
    <property type="protein sequence ID" value="MCJ2542582.1"/>
    <property type="molecule type" value="Genomic_DNA"/>
</dbReference>
<protein>
    <submittedName>
        <fullName evidence="2">Uncharacterized protein</fullName>
    </submittedName>
</protein>
<keyword evidence="1" id="KW-1133">Transmembrane helix</keyword>
<organism evidence="2 3">
    <name type="scientific">Thermostichus vulcanus str. 'Rupite'</name>
    <dbReference type="NCBI Taxonomy" id="2813851"/>
    <lineage>
        <taxon>Bacteria</taxon>
        <taxon>Bacillati</taxon>
        <taxon>Cyanobacteriota</taxon>
        <taxon>Cyanophyceae</taxon>
        <taxon>Thermostichales</taxon>
        <taxon>Thermostichaceae</taxon>
        <taxon>Thermostichus</taxon>
    </lineage>
</organism>
<feature type="transmembrane region" description="Helical" evidence="1">
    <location>
        <begin position="12"/>
        <end position="32"/>
    </location>
</feature>
<proteinExistence type="predicted"/>
<keyword evidence="1" id="KW-0812">Transmembrane</keyword>
<accession>A0ABT0C9X1</accession>
<evidence type="ECO:0000313" key="2">
    <source>
        <dbReference type="EMBL" id="MCJ2542582.1"/>
    </source>
</evidence>
<sequence length="53" mass="6427">METELPLFTQIAYGSIFLLLAVVTLGVGYITFIDWRDRRRRNEMERKIRRPKR</sequence>
<dbReference type="RefSeq" id="WP_244349856.1">
    <property type="nucleotide sequence ID" value="NZ_JAFIRA010000012.1"/>
</dbReference>
<name>A0ABT0C9X1_THEVL</name>
<evidence type="ECO:0000256" key="1">
    <source>
        <dbReference type="SAM" id="Phobius"/>
    </source>
</evidence>
<keyword evidence="3" id="KW-1185">Reference proteome</keyword>
<reference evidence="2" key="1">
    <citation type="submission" date="2021-02" db="EMBL/GenBank/DDBJ databases">
        <title>The CRISPR/cas machinery reduction and long-range gene transfer in the hot spring cyanobacterium Synechococcus.</title>
        <authorList>
            <person name="Dvorak P."/>
            <person name="Jahodarova E."/>
            <person name="Hasler P."/>
            <person name="Poulickova A."/>
        </authorList>
    </citation>
    <scope>NUCLEOTIDE SEQUENCE</scope>
    <source>
        <strain evidence="2">Rupite</strain>
    </source>
</reference>
<comment type="caution">
    <text evidence="2">The sequence shown here is derived from an EMBL/GenBank/DDBJ whole genome shotgun (WGS) entry which is preliminary data.</text>
</comment>
<dbReference type="Proteomes" id="UP000830835">
    <property type="component" value="Unassembled WGS sequence"/>
</dbReference>
<gene>
    <name evidence="2" type="ORF">JX360_06630</name>
</gene>
<evidence type="ECO:0000313" key="3">
    <source>
        <dbReference type="Proteomes" id="UP000830835"/>
    </source>
</evidence>
<keyword evidence="1" id="KW-0472">Membrane</keyword>